<reference evidence="6 7" key="2">
    <citation type="submission" date="2018-03" db="EMBL/GenBank/DDBJ databases">
        <title>The ancient ancestry and fast evolution of plastids.</title>
        <authorList>
            <person name="Moore K.R."/>
            <person name="Magnabosco C."/>
            <person name="Momper L."/>
            <person name="Gold D.A."/>
            <person name="Bosak T."/>
            <person name="Fournier G.P."/>
        </authorList>
    </citation>
    <scope>NUCLEOTIDE SEQUENCE [LARGE SCALE GENOMIC DNA]</scope>
    <source>
        <strain evidence="6 7">ULC007</strain>
    </source>
</reference>
<evidence type="ECO:0000313" key="6">
    <source>
        <dbReference type="EMBL" id="PSB21518.1"/>
    </source>
</evidence>
<dbReference type="GO" id="GO:0008932">
    <property type="term" value="F:lytic endotransglycosylase activity"/>
    <property type="evidence" value="ECO:0007669"/>
    <property type="project" value="UniProtKB-UniRule"/>
</dbReference>
<dbReference type="InterPro" id="IPR034718">
    <property type="entry name" value="RlpA"/>
</dbReference>
<evidence type="ECO:0000256" key="4">
    <source>
        <dbReference type="RuleBase" id="RU003495"/>
    </source>
</evidence>
<keyword evidence="1 3" id="KW-0456">Lyase</keyword>
<evidence type="ECO:0000256" key="1">
    <source>
        <dbReference type="ARBA" id="ARBA00023239"/>
    </source>
</evidence>
<sequence>MSIFGLVWVASWFGSFSSLTEKVLEAPRYLSHVFFSQQSLTPDDSSNESKLVSQSITSSSIERLNSRFSLISDRVSQPTSTTVWLGAIETLLLTPAFQPTNYSLALSHSDGYSIALNETTASQPHGNPLNYLLGVVQSFFWAVPPGIAATDFANPIPAVVVIQSSNNSVSQINYWRCAAWQERPPSQSALGVFQIWVKGCLVAEITDQSTADKVAESLTRLLENPDLDASQLTPAFEQDMPIVKLGDCVVLRFDRDLADQFDRPVELVAIDWVNNLRIALGQQPISMADAQVKMHSLQDTGSSIGGLASWYGPYFHGRQTATGEIFDQNELTAAHPSLPFGTFLKVTNLLNGQSVVVRVNDRGPYFDNRILDLSNRAAHCIGSEDKGVVPIEAEIMLPTTSQEVARL</sequence>
<dbReference type="InterPro" id="IPR012997">
    <property type="entry name" value="RplA"/>
</dbReference>
<feature type="domain" description="RlpA-like protein double-psi beta-barrel" evidence="5">
    <location>
        <begin position="305"/>
        <end position="392"/>
    </location>
</feature>
<dbReference type="STRING" id="1920490.GCA_001895925_01521"/>
<dbReference type="AlphaFoldDB" id="A0A2T1DLY9"/>
<dbReference type="HAMAP" id="MF_02071">
    <property type="entry name" value="RlpA"/>
    <property type="match status" value="1"/>
</dbReference>
<dbReference type="SUPFAM" id="SSF50685">
    <property type="entry name" value="Barwin-like endoglucanases"/>
    <property type="match status" value="1"/>
</dbReference>
<dbReference type="Proteomes" id="UP000238634">
    <property type="component" value="Unassembled WGS sequence"/>
</dbReference>
<evidence type="ECO:0000259" key="5">
    <source>
        <dbReference type="Pfam" id="PF03330"/>
    </source>
</evidence>
<dbReference type="InterPro" id="IPR036908">
    <property type="entry name" value="RlpA-like_sf"/>
</dbReference>
<protein>
    <recommendedName>
        <fullName evidence="3">Probable endolytic peptidoglycan transglycosylase RlpA</fullName>
        <ecNumber evidence="3">4.2.2.-</ecNumber>
    </recommendedName>
</protein>
<organism evidence="6 7">
    <name type="scientific">Phormidesmis priestleyi ULC007</name>
    <dbReference type="NCBI Taxonomy" id="1920490"/>
    <lineage>
        <taxon>Bacteria</taxon>
        <taxon>Bacillati</taxon>
        <taxon>Cyanobacteriota</taxon>
        <taxon>Cyanophyceae</taxon>
        <taxon>Leptolyngbyales</taxon>
        <taxon>Leptolyngbyaceae</taxon>
        <taxon>Phormidesmis</taxon>
    </lineage>
</organism>
<name>A0A2T1DLY9_9CYAN</name>
<comment type="caution">
    <text evidence="6">The sequence shown here is derived from an EMBL/GenBank/DDBJ whole genome shotgun (WGS) entry which is preliminary data.</text>
</comment>
<accession>A0A2T1DLY9</accession>
<dbReference type="NCBIfam" id="TIGR00413">
    <property type="entry name" value="rlpA"/>
    <property type="match status" value="1"/>
</dbReference>
<dbReference type="EMBL" id="PVWG01000002">
    <property type="protein sequence ID" value="PSB21518.1"/>
    <property type="molecule type" value="Genomic_DNA"/>
</dbReference>
<dbReference type="InterPro" id="IPR009009">
    <property type="entry name" value="RlpA-like_DPBB"/>
</dbReference>
<dbReference type="Pfam" id="PF03330">
    <property type="entry name" value="DPBB_1"/>
    <property type="match status" value="1"/>
</dbReference>
<dbReference type="OrthoDB" id="9779128at2"/>
<reference evidence="6 7" key="1">
    <citation type="submission" date="2018-02" db="EMBL/GenBank/DDBJ databases">
        <authorList>
            <person name="Cohen D.B."/>
            <person name="Kent A.D."/>
        </authorList>
    </citation>
    <scope>NUCLEOTIDE SEQUENCE [LARGE SCALE GENOMIC DNA]</scope>
    <source>
        <strain evidence="6 7">ULC007</strain>
    </source>
</reference>
<dbReference type="RefSeq" id="WP_073069368.1">
    <property type="nucleotide sequence ID" value="NZ_MPPI01000002.1"/>
</dbReference>
<dbReference type="Gene3D" id="2.40.40.10">
    <property type="entry name" value="RlpA-like domain"/>
    <property type="match status" value="1"/>
</dbReference>
<keyword evidence="2 3" id="KW-0961">Cell wall biogenesis/degradation</keyword>
<evidence type="ECO:0000313" key="7">
    <source>
        <dbReference type="Proteomes" id="UP000238634"/>
    </source>
</evidence>
<dbReference type="GO" id="GO:0000270">
    <property type="term" value="P:peptidoglycan metabolic process"/>
    <property type="evidence" value="ECO:0007669"/>
    <property type="project" value="UniProtKB-UniRule"/>
</dbReference>
<dbReference type="PANTHER" id="PTHR34183:SF1">
    <property type="entry name" value="ENDOLYTIC PEPTIDOGLYCAN TRANSGLYCOSYLASE RLPA"/>
    <property type="match status" value="1"/>
</dbReference>
<keyword evidence="7" id="KW-1185">Reference proteome</keyword>
<dbReference type="GO" id="GO:0071555">
    <property type="term" value="P:cell wall organization"/>
    <property type="evidence" value="ECO:0007669"/>
    <property type="project" value="UniProtKB-KW"/>
</dbReference>
<comment type="similarity">
    <text evidence="3 4">Belongs to the RlpA family.</text>
</comment>
<dbReference type="CDD" id="cd22268">
    <property type="entry name" value="DPBB_RlpA-like"/>
    <property type="match status" value="1"/>
</dbReference>
<proteinExistence type="inferred from homology"/>
<dbReference type="EC" id="4.2.2.-" evidence="3"/>
<gene>
    <name evidence="3" type="primary">rlpA</name>
    <name evidence="6" type="ORF">C7B65_02705</name>
</gene>
<dbReference type="PANTHER" id="PTHR34183">
    <property type="entry name" value="ENDOLYTIC PEPTIDOGLYCAN TRANSGLYCOSYLASE RLPA"/>
    <property type="match status" value="1"/>
</dbReference>
<evidence type="ECO:0000256" key="3">
    <source>
        <dbReference type="HAMAP-Rule" id="MF_02071"/>
    </source>
</evidence>
<evidence type="ECO:0000256" key="2">
    <source>
        <dbReference type="ARBA" id="ARBA00023316"/>
    </source>
</evidence>
<comment type="function">
    <text evidence="3">Lytic transglycosylase with a strong preference for naked glycan strands that lack stem peptides.</text>
</comment>